<feature type="domain" description="Metallo-beta-lactamase" evidence="1">
    <location>
        <begin position="48"/>
        <end position="94"/>
    </location>
</feature>
<dbReference type="VEuPathDB" id="FungiDB:AMAG_05610"/>
<dbReference type="eggNOG" id="KOG1136">
    <property type="taxonomic scope" value="Eukaryota"/>
</dbReference>
<dbReference type="InterPro" id="IPR001279">
    <property type="entry name" value="Metallo-B-lactamas"/>
</dbReference>
<dbReference type="Pfam" id="PF16661">
    <property type="entry name" value="Lactamase_B_6"/>
    <property type="match status" value="1"/>
</dbReference>
<name>A0A0L0SCI0_ALLM3</name>
<dbReference type="AlphaFoldDB" id="A0A0L0SCI0"/>
<reference evidence="3" key="2">
    <citation type="submission" date="2009-11" db="EMBL/GenBank/DDBJ databases">
        <title>The Genome Sequence of Allomyces macrogynus strain ATCC 38327.</title>
        <authorList>
            <consortium name="The Broad Institute Genome Sequencing Platform"/>
            <person name="Russ C."/>
            <person name="Cuomo C."/>
            <person name="Shea T."/>
            <person name="Young S.K."/>
            <person name="Zeng Q."/>
            <person name="Koehrsen M."/>
            <person name="Haas B."/>
            <person name="Borodovsky M."/>
            <person name="Guigo R."/>
            <person name="Alvarado L."/>
            <person name="Berlin A."/>
            <person name="Borenstein D."/>
            <person name="Chen Z."/>
            <person name="Engels R."/>
            <person name="Freedman E."/>
            <person name="Gellesch M."/>
            <person name="Goldberg J."/>
            <person name="Griggs A."/>
            <person name="Gujja S."/>
            <person name="Heiman D."/>
            <person name="Hepburn T."/>
            <person name="Howarth C."/>
            <person name="Jen D."/>
            <person name="Larson L."/>
            <person name="Lewis B."/>
            <person name="Mehta T."/>
            <person name="Park D."/>
            <person name="Pearson M."/>
            <person name="Roberts A."/>
            <person name="Saif S."/>
            <person name="Shenoy N."/>
            <person name="Sisk P."/>
            <person name="Stolte C."/>
            <person name="Sykes S."/>
            <person name="Walk T."/>
            <person name="White J."/>
            <person name="Yandava C."/>
            <person name="Burger G."/>
            <person name="Gray M.W."/>
            <person name="Holland P.W.H."/>
            <person name="King N."/>
            <person name="Lang F.B.F."/>
            <person name="Roger A.J."/>
            <person name="Ruiz-Trillo I."/>
            <person name="Lander E."/>
            <person name="Nusbaum C."/>
        </authorList>
    </citation>
    <scope>NUCLEOTIDE SEQUENCE [LARGE SCALE GENOMIC DNA]</scope>
    <source>
        <strain evidence="3">ATCC 38327</strain>
    </source>
</reference>
<reference evidence="2 3" key="1">
    <citation type="submission" date="2009-11" db="EMBL/GenBank/DDBJ databases">
        <title>Annotation of Allomyces macrogynus ATCC 38327.</title>
        <authorList>
            <consortium name="The Broad Institute Genome Sequencing Platform"/>
            <person name="Russ C."/>
            <person name="Cuomo C."/>
            <person name="Burger G."/>
            <person name="Gray M.W."/>
            <person name="Holland P.W.H."/>
            <person name="King N."/>
            <person name="Lang F.B.F."/>
            <person name="Roger A.J."/>
            <person name="Ruiz-Trillo I."/>
            <person name="Young S.K."/>
            <person name="Zeng Q."/>
            <person name="Gargeya S."/>
            <person name="Fitzgerald M."/>
            <person name="Haas B."/>
            <person name="Abouelleil A."/>
            <person name="Alvarado L."/>
            <person name="Arachchi H.M."/>
            <person name="Berlin A."/>
            <person name="Chapman S.B."/>
            <person name="Gearin G."/>
            <person name="Goldberg J."/>
            <person name="Griggs A."/>
            <person name="Gujja S."/>
            <person name="Hansen M."/>
            <person name="Heiman D."/>
            <person name="Howarth C."/>
            <person name="Larimer J."/>
            <person name="Lui A."/>
            <person name="MacDonald P.J.P."/>
            <person name="McCowen C."/>
            <person name="Montmayeur A."/>
            <person name="Murphy C."/>
            <person name="Neiman D."/>
            <person name="Pearson M."/>
            <person name="Priest M."/>
            <person name="Roberts A."/>
            <person name="Saif S."/>
            <person name="Shea T."/>
            <person name="Sisk P."/>
            <person name="Stolte C."/>
            <person name="Sykes S."/>
            <person name="Wortman J."/>
            <person name="Nusbaum C."/>
            <person name="Birren B."/>
        </authorList>
    </citation>
    <scope>NUCLEOTIDE SEQUENCE [LARGE SCALE GENOMIC DNA]</scope>
    <source>
        <strain evidence="2 3">ATCC 38327</strain>
    </source>
</reference>
<evidence type="ECO:0000313" key="3">
    <source>
        <dbReference type="Proteomes" id="UP000054350"/>
    </source>
</evidence>
<dbReference type="PANTHER" id="PTHR11203:SF37">
    <property type="entry name" value="INTEGRATOR COMPLEX SUBUNIT 11"/>
    <property type="match status" value="1"/>
</dbReference>
<dbReference type="InterPro" id="IPR050698">
    <property type="entry name" value="MBL"/>
</dbReference>
<organism evidence="2 3">
    <name type="scientific">Allomyces macrogynus (strain ATCC 38327)</name>
    <name type="common">Allomyces javanicus var. macrogynus</name>
    <dbReference type="NCBI Taxonomy" id="578462"/>
    <lineage>
        <taxon>Eukaryota</taxon>
        <taxon>Fungi</taxon>
        <taxon>Fungi incertae sedis</taxon>
        <taxon>Blastocladiomycota</taxon>
        <taxon>Blastocladiomycetes</taxon>
        <taxon>Blastocladiales</taxon>
        <taxon>Blastocladiaceae</taxon>
        <taxon>Allomyces</taxon>
    </lineage>
</organism>
<protein>
    <recommendedName>
        <fullName evidence="1">Metallo-beta-lactamase domain-containing protein</fullName>
    </recommendedName>
</protein>
<dbReference type="STRING" id="578462.A0A0L0SCI0"/>
<keyword evidence="3" id="KW-1185">Reference proteome</keyword>
<dbReference type="Gene3D" id="3.60.15.10">
    <property type="entry name" value="Ribonuclease Z/Hydroxyacylglutathione hydrolase-like"/>
    <property type="match status" value="1"/>
</dbReference>
<dbReference type="SUPFAM" id="SSF56281">
    <property type="entry name" value="Metallo-hydrolase/oxidoreductase"/>
    <property type="match status" value="1"/>
</dbReference>
<dbReference type="GO" id="GO:0005634">
    <property type="term" value="C:nucleus"/>
    <property type="evidence" value="ECO:0007669"/>
    <property type="project" value="TreeGrafter"/>
</dbReference>
<dbReference type="OrthoDB" id="10249535at2759"/>
<dbReference type="Proteomes" id="UP000054350">
    <property type="component" value="Unassembled WGS sequence"/>
</dbReference>
<dbReference type="PANTHER" id="PTHR11203">
    <property type="entry name" value="CLEAVAGE AND POLYADENYLATION SPECIFICITY FACTOR FAMILY MEMBER"/>
    <property type="match status" value="1"/>
</dbReference>
<evidence type="ECO:0000313" key="2">
    <source>
        <dbReference type="EMBL" id="KNE60191.1"/>
    </source>
</evidence>
<sequence length="207" mass="22853">MPPPTKAICPLLLKDSQKLMAAKLAVRRALFGTHDHDQRAPDNPPLPDMSVKAYYAGHVLGAVMFLVTSGSQSVLYTGDYNMTPDPHLGSAWLDACHPDAVITEATYPTTNRAPRRARGRDFLRKVSDTLKRSGKVLIPAFAVSRAHELATLMEVFLDRMAWRHPMYVTGGLTDRSLVYFRQMCTGPTKNCGIWSCLMTAARSTSST</sequence>
<dbReference type="GO" id="GO:0004521">
    <property type="term" value="F:RNA endonuclease activity"/>
    <property type="evidence" value="ECO:0007669"/>
    <property type="project" value="TreeGrafter"/>
</dbReference>
<evidence type="ECO:0000259" key="1">
    <source>
        <dbReference type="Pfam" id="PF16661"/>
    </source>
</evidence>
<gene>
    <name evidence="2" type="ORF">AMAG_05610</name>
</gene>
<dbReference type="InterPro" id="IPR036866">
    <property type="entry name" value="RibonucZ/Hydroxyglut_hydro"/>
</dbReference>
<dbReference type="EMBL" id="GG745335">
    <property type="protein sequence ID" value="KNE60191.1"/>
    <property type="molecule type" value="Genomic_DNA"/>
</dbReference>
<proteinExistence type="predicted"/>
<dbReference type="GO" id="GO:0016180">
    <property type="term" value="P:snRNA processing"/>
    <property type="evidence" value="ECO:0007669"/>
    <property type="project" value="TreeGrafter"/>
</dbReference>
<accession>A0A0L0SCI0</accession>